<dbReference type="PANTHER" id="PTHR36436:SF6">
    <property type="entry name" value="SLL5081 PROTEIN"/>
    <property type="match status" value="1"/>
</dbReference>
<dbReference type="Proteomes" id="UP000503018">
    <property type="component" value="Chromosome"/>
</dbReference>
<reference evidence="3 4" key="1">
    <citation type="submission" date="2020-01" db="EMBL/GenBank/DDBJ databases">
        <title>Sphingomonas sp. strain CSW-10.</title>
        <authorList>
            <person name="Chen W.-M."/>
        </authorList>
    </citation>
    <scope>NUCLEOTIDE SEQUENCE [LARGE SCALE GENOMIC DNA]</scope>
    <source>
        <strain evidence="3 4">CSW-10</strain>
    </source>
</reference>
<protein>
    <submittedName>
        <fullName evidence="3">DUF1963 domain-containing protein</fullName>
    </submittedName>
</protein>
<dbReference type="InterPro" id="IPR015315">
    <property type="entry name" value="DUF1963"/>
</dbReference>
<dbReference type="KEGG" id="slan:GV829_03600"/>
<dbReference type="RefSeq" id="WP_169943877.1">
    <property type="nucleotide sequence ID" value="NZ_CP053015.1"/>
</dbReference>
<dbReference type="Pfam" id="PF09234">
    <property type="entry name" value="DUF1963"/>
    <property type="match status" value="1"/>
</dbReference>
<gene>
    <name evidence="3" type="ORF">GV829_03600</name>
</gene>
<feature type="region of interest" description="Disordered" evidence="1">
    <location>
        <begin position="177"/>
        <end position="201"/>
    </location>
</feature>
<dbReference type="AlphaFoldDB" id="A0A6M4AUC6"/>
<evidence type="ECO:0000313" key="3">
    <source>
        <dbReference type="EMBL" id="QJQ31639.1"/>
    </source>
</evidence>
<organism evidence="3 4">
    <name type="scientific">Sphingomonas lacunae</name>
    <dbReference type="NCBI Taxonomy" id="2698828"/>
    <lineage>
        <taxon>Bacteria</taxon>
        <taxon>Pseudomonadati</taxon>
        <taxon>Pseudomonadota</taxon>
        <taxon>Alphaproteobacteria</taxon>
        <taxon>Sphingomonadales</taxon>
        <taxon>Sphingomonadaceae</taxon>
        <taxon>Sphingomonas</taxon>
    </lineage>
</organism>
<feature type="transmembrane region" description="Helical" evidence="2">
    <location>
        <begin position="6"/>
        <end position="24"/>
    </location>
</feature>
<proteinExistence type="predicted"/>
<dbReference type="Gene3D" id="2.30.320.10">
    <property type="entry name" value="YwqG-like"/>
    <property type="match status" value="1"/>
</dbReference>
<keyword evidence="2" id="KW-0472">Membrane</keyword>
<dbReference type="EMBL" id="CP053015">
    <property type="protein sequence ID" value="QJQ31639.1"/>
    <property type="molecule type" value="Genomic_DNA"/>
</dbReference>
<sequence length="329" mass="36500">MDINWPIAVIAFGGAIAFIWWDQVRPWWRDRRTSLHAKQAFAQWLAEQPPVIEPDELQVERLKAALPGLALPALRLTPALDAAIEAGGTRIGGPVWLADDAVWPVGKDGRALEFVAQLDFAGMPPLEDYPSDGLLQLFIGRDDLHGVNFDAPLEANIRLIWHPDGPVGGRLVPPPRLPRYGDPDDDGYTSSPFTGREREQGVPLRAKSVAMMPQPLTCAREGLLRDLGIDVRADAVDALAEDLWNAHLGSAHYVGGYPLFTQTDYRCDLWTSGAIASASPYRDFDRVLFQLTSGNGLQWGDMGEANLMIRHADLLACRFDQVIWWWDCS</sequence>
<name>A0A6M4AUC6_9SPHN</name>
<keyword evidence="4" id="KW-1185">Reference proteome</keyword>
<dbReference type="SUPFAM" id="SSF103032">
    <property type="entry name" value="Hypothetical protein YwqG"/>
    <property type="match status" value="1"/>
</dbReference>
<dbReference type="PANTHER" id="PTHR36436">
    <property type="entry name" value="SLL5081 PROTEIN"/>
    <property type="match status" value="1"/>
</dbReference>
<keyword evidence="2" id="KW-1133">Transmembrane helix</keyword>
<evidence type="ECO:0000256" key="2">
    <source>
        <dbReference type="SAM" id="Phobius"/>
    </source>
</evidence>
<evidence type="ECO:0000313" key="4">
    <source>
        <dbReference type="Proteomes" id="UP000503018"/>
    </source>
</evidence>
<evidence type="ECO:0000256" key="1">
    <source>
        <dbReference type="SAM" id="MobiDB-lite"/>
    </source>
</evidence>
<accession>A0A6M4AUC6</accession>
<dbReference type="InterPro" id="IPR035948">
    <property type="entry name" value="YwqG-like_sf"/>
</dbReference>
<keyword evidence="2" id="KW-0812">Transmembrane</keyword>